<evidence type="ECO:0000313" key="3">
    <source>
        <dbReference type="Proteomes" id="UP000078572"/>
    </source>
</evidence>
<dbReference type="EMBL" id="CP016022">
    <property type="protein sequence ID" value="ANJ71627.1"/>
    <property type="molecule type" value="Genomic_DNA"/>
</dbReference>
<dbReference type="Proteomes" id="UP000078572">
    <property type="component" value="Chromosome 1"/>
</dbReference>
<dbReference type="Pfam" id="PF16074">
    <property type="entry name" value="PilW"/>
    <property type="match status" value="1"/>
</dbReference>
<sequence>MNAKPMTPRMRLGRRQAGTSLVEILIAMVIALFIMSGVVVMFVNMQKTFTSQDQLAQLQDSERLTLTILTNVVQQAGFFPNPLVNTALGALPASGSLAAGQVITGTSGASAGKDTLTTQFATASGDGNMNCLGQANTTGSQQVYVNTLSISPNNELQCTLTVSGGTPTTVPLVSGVSGLTVLYGTDTNGNGYSDTYLTAAQVTAGGYWSSVHSVQVKLQFATQFGNQVGQTNNSTWVQTISLKNQQ</sequence>
<organism evidence="2 3">
    <name type="scientific">Ralstonia insidiosa</name>
    <dbReference type="NCBI Taxonomy" id="190721"/>
    <lineage>
        <taxon>Bacteria</taxon>
        <taxon>Pseudomonadati</taxon>
        <taxon>Pseudomonadota</taxon>
        <taxon>Betaproteobacteria</taxon>
        <taxon>Burkholderiales</taxon>
        <taxon>Burkholderiaceae</taxon>
        <taxon>Ralstonia</taxon>
    </lineage>
</organism>
<dbReference type="GO" id="GO:0043683">
    <property type="term" value="P:type IV pilus assembly"/>
    <property type="evidence" value="ECO:0007669"/>
    <property type="project" value="InterPro"/>
</dbReference>
<feature type="transmembrane region" description="Helical" evidence="1">
    <location>
        <begin position="21"/>
        <end position="43"/>
    </location>
</feature>
<evidence type="ECO:0000313" key="2">
    <source>
        <dbReference type="EMBL" id="ANJ71627.1"/>
    </source>
</evidence>
<reference evidence="3" key="1">
    <citation type="submission" date="2016-06" db="EMBL/GenBank/DDBJ databases">
        <authorList>
            <person name="Xu Y."/>
            <person name="Nagy A."/>
            <person name="Yan X."/>
            <person name="Kim S.W."/>
            <person name="Haley B."/>
            <person name="Liu N.T."/>
            <person name="Nou X."/>
        </authorList>
    </citation>
    <scope>NUCLEOTIDE SEQUENCE [LARGE SCALE GENOMIC DNA]</scope>
    <source>
        <strain evidence="3">ATCC 49129</strain>
    </source>
</reference>
<gene>
    <name evidence="2" type="ORF">A9Y76_03665</name>
</gene>
<protein>
    <submittedName>
        <fullName evidence="2">Pilus assembly protein</fullName>
    </submittedName>
</protein>
<keyword evidence="1" id="KW-1133">Transmembrane helix</keyword>
<dbReference type="OrthoDB" id="8752043at2"/>
<proteinExistence type="predicted"/>
<name>A0A191ZU64_9RALS</name>
<dbReference type="RefSeq" id="WP_064802078.1">
    <property type="nucleotide sequence ID" value="NZ_CP016022.1"/>
</dbReference>
<dbReference type="GeneID" id="61525106"/>
<dbReference type="AlphaFoldDB" id="A0A191ZU64"/>
<keyword evidence="3" id="KW-1185">Reference proteome</keyword>
<accession>A0A191ZU64</accession>
<keyword evidence="1" id="KW-0812">Transmembrane</keyword>
<keyword evidence="1" id="KW-0472">Membrane</keyword>
<dbReference type="InterPro" id="IPR032092">
    <property type="entry name" value="PilW"/>
</dbReference>
<evidence type="ECO:0000256" key="1">
    <source>
        <dbReference type="SAM" id="Phobius"/>
    </source>
</evidence>